<evidence type="ECO:0000259" key="13">
    <source>
        <dbReference type="PROSITE" id="PS00128"/>
    </source>
</evidence>
<evidence type="ECO:0000256" key="1">
    <source>
        <dbReference type="ARBA" id="ARBA00000632"/>
    </source>
</evidence>
<dbReference type="GeneID" id="102381400"/>
<dbReference type="InterPro" id="IPR019799">
    <property type="entry name" value="Glyco_hydro_22_CS"/>
</dbReference>
<dbReference type="GO" id="GO:0050830">
    <property type="term" value="P:defense response to Gram-positive bacterium"/>
    <property type="evidence" value="ECO:0007669"/>
    <property type="project" value="TreeGrafter"/>
</dbReference>
<dbReference type="PANTHER" id="PTHR11407">
    <property type="entry name" value="LYSOZYME C"/>
    <property type="match status" value="1"/>
</dbReference>
<dbReference type="RefSeq" id="XP_006027021.1">
    <property type="nucleotide sequence ID" value="XM_006026959.3"/>
</dbReference>
<keyword evidence="9" id="KW-1015">Disulfide bond</keyword>
<dbReference type="GO" id="GO:0031640">
    <property type="term" value="P:killing of cells of another organism"/>
    <property type="evidence" value="ECO:0007669"/>
    <property type="project" value="UniProtKB-KW"/>
</dbReference>
<feature type="domain" description="Glycosyl hydrolases family 22 (GH22)" evidence="13">
    <location>
        <begin position="95"/>
        <end position="113"/>
    </location>
</feature>
<dbReference type="KEGG" id="asn:102381400"/>
<evidence type="ECO:0000256" key="8">
    <source>
        <dbReference type="ARBA" id="ARBA00022801"/>
    </source>
</evidence>
<evidence type="ECO:0000313" key="14">
    <source>
        <dbReference type="Proteomes" id="UP000189705"/>
    </source>
</evidence>
<evidence type="ECO:0000256" key="2">
    <source>
        <dbReference type="ARBA" id="ARBA00004613"/>
    </source>
</evidence>
<evidence type="ECO:0000256" key="10">
    <source>
        <dbReference type="ARBA" id="ARBA00023295"/>
    </source>
</evidence>
<dbReference type="PANTHER" id="PTHR11407:SF28">
    <property type="entry name" value="LYSOZYME C"/>
    <property type="match status" value="1"/>
</dbReference>
<sequence>MKALIFLELFLLPLAAHGKIYERCELAAAMNRLGLANIPGYSLGDWVCTARYESNYNTSAMNYNPGDRSTDYGILQINSHWWCNDGKTPRAKNVCRIQCTELLQPDITVAVNCAKRIVRDPQGMSAWVAWRNHCKGTDVSRFIRDCKLWGKKKS</sequence>
<proteinExistence type="inferred from homology"/>
<dbReference type="FunCoup" id="A0A1U7S7N8">
    <property type="interactions" value="37"/>
</dbReference>
<dbReference type="eggNOG" id="ENOG502S1S1">
    <property type="taxonomic scope" value="Eukaryota"/>
</dbReference>
<comment type="catalytic activity">
    <reaction evidence="1">
        <text>Hydrolysis of (1-&gt;4)-beta-linkages between N-acetylmuramic acid and N-acetyl-D-glucosamine residues in a peptidoglycan and between N-acetyl-D-glucosamine residues in chitodextrins.</text>
        <dbReference type="EC" id="3.2.1.17"/>
    </reaction>
</comment>
<keyword evidence="8" id="KW-0378">Hydrolase</keyword>
<feature type="signal peptide" evidence="12">
    <location>
        <begin position="1"/>
        <end position="18"/>
    </location>
</feature>
<dbReference type="PRINTS" id="PR00137">
    <property type="entry name" value="LYSOZYME"/>
</dbReference>
<dbReference type="InterPro" id="IPR023346">
    <property type="entry name" value="Lysozyme-like_dom_sf"/>
</dbReference>
<evidence type="ECO:0000256" key="3">
    <source>
        <dbReference type="ARBA" id="ARBA00010859"/>
    </source>
</evidence>
<keyword evidence="14" id="KW-1185">Reference proteome</keyword>
<feature type="chain" id="PRO_5010590185" description="lysozyme" evidence="12">
    <location>
        <begin position="19"/>
        <end position="154"/>
    </location>
</feature>
<evidence type="ECO:0000256" key="4">
    <source>
        <dbReference type="ARBA" id="ARBA00012732"/>
    </source>
</evidence>
<dbReference type="EC" id="3.2.1.17" evidence="4"/>
<gene>
    <name evidence="15" type="primary">LOC102381400</name>
</gene>
<dbReference type="OrthoDB" id="17373at2759"/>
<dbReference type="PRINTS" id="PR00135">
    <property type="entry name" value="LYZLACT"/>
</dbReference>
<accession>A0A1U7S7N8</accession>
<evidence type="ECO:0000256" key="6">
    <source>
        <dbReference type="ARBA" id="ARBA00022529"/>
    </source>
</evidence>
<comment type="subcellular location">
    <subcellularLocation>
        <location evidence="2">Secreted</location>
    </subcellularLocation>
</comment>
<evidence type="ECO:0000256" key="12">
    <source>
        <dbReference type="SAM" id="SignalP"/>
    </source>
</evidence>
<reference evidence="15" key="1">
    <citation type="submission" date="2025-08" db="UniProtKB">
        <authorList>
            <consortium name="RefSeq"/>
        </authorList>
    </citation>
    <scope>IDENTIFICATION</scope>
</reference>
<dbReference type="SUPFAM" id="SSF53955">
    <property type="entry name" value="Lysozyme-like"/>
    <property type="match status" value="1"/>
</dbReference>
<dbReference type="GO" id="GO:0050829">
    <property type="term" value="P:defense response to Gram-negative bacterium"/>
    <property type="evidence" value="ECO:0007669"/>
    <property type="project" value="TreeGrafter"/>
</dbReference>
<dbReference type="CDD" id="cd16897">
    <property type="entry name" value="LYZ_C"/>
    <property type="match status" value="1"/>
</dbReference>
<dbReference type="GO" id="GO:0016998">
    <property type="term" value="P:cell wall macromolecule catabolic process"/>
    <property type="evidence" value="ECO:0007669"/>
    <property type="project" value="UniProtKB-ARBA"/>
</dbReference>
<dbReference type="PROSITE" id="PS51348">
    <property type="entry name" value="GLYCOSYL_HYDROL_F22_2"/>
    <property type="match status" value="1"/>
</dbReference>
<dbReference type="GO" id="GO:0005576">
    <property type="term" value="C:extracellular region"/>
    <property type="evidence" value="ECO:0007669"/>
    <property type="project" value="UniProtKB-SubCell"/>
</dbReference>
<dbReference type="InterPro" id="IPR000974">
    <property type="entry name" value="Glyco_hydro_22_lys"/>
</dbReference>
<dbReference type="PROSITE" id="PS00128">
    <property type="entry name" value="GLYCOSYL_HYDROL_F22_1"/>
    <property type="match status" value="1"/>
</dbReference>
<dbReference type="Pfam" id="PF00062">
    <property type="entry name" value="Lys"/>
    <property type="match status" value="1"/>
</dbReference>
<keyword evidence="10" id="KW-0326">Glycosidase</keyword>
<dbReference type="STRING" id="38654.A0A1U7S7N8"/>
<dbReference type="AlphaFoldDB" id="A0A1U7S7N8"/>
<dbReference type="InterPro" id="IPR001916">
    <property type="entry name" value="Glyco_hydro_22"/>
</dbReference>
<evidence type="ECO:0000256" key="5">
    <source>
        <dbReference type="ARBA" id="ARBA00022525"/>
    </source>
</evidence>
<evidence type="ECO:0000313" key="15">
    <source>
        <dbReference type="RefSeq" id="XP_006027021.1"/>
    </source>
</evidence>
<keyword evidence="7" id="KW-0081">Bacteriolytic enzyme</keyword>
<evidence type="ECO:0000256" key="9">
    <source>
        <dbReference type="ARBA" id="ARBA00023157"/>
    </source>
</evidence>
<keyword evidence="5" id="KW-0964">Secreted</keyword>
<dbReference type="SMART" id="SM00263">
    <property type="entry name" value="LYZ1"/>
    <property type="match status" value="1"/>
</dbReference>
<name>A0A1U7S7N8_ALLSI</name>
<evidence type="ECO:0000256" key="11">
    <source>
        <dbReference type="RuleBase" id="RU004440"/>
    </source>
</evidence>
<protein>
    <recommendedName>
        <fullName evidence="4">lysozyme</fullName>
        <ecNumber evidence="4">3.2.1.17</ecNumber>
    </recommendedName>
</protein>
<keyword evidence="12" id="KW-0732">Signal</keyword>
<comment type="similarity">
    <text evidence="3 11">Belongs to the glycosyl hydrolase 22 family.</text>
</comment>
<keyword evidence="6" id="KW-0929">Antimicrobial</keyword>
<dbReference type="FunFam" id="1.10.530.10:FF:000001">
    <property type="entry name" value="Lysozyme C"/>
    <property type="match status" value="1"/>
</dbReference>
<dbReference type="Gene3D" id="1.10.530.10">
    <property type="match status" value="1"/>
</dbReference>
<organism evidence="14 15">
    <name type="scientific">Alligator sinensis</name>
    <name type="common">Chinese alligator</name>
    <dbReference type="NCBI Taxonomy" id="38654"/>
    <lineage>
        <taxon>Eukaryota</taxon>
        <taxon>Metazoa</taxon>
        <taxon>Chordata</taxon>
        <taxon>Craniata</taxon>
        <taxon>Vertebrata</taxon>
        <taxon>Euteleostomi</taxon>
        <taxon>Archelosauria</taxon>
        <taxon>Archosauria</taxon>
        <taxon>Crocodylia</taxon>
        <taxon>Alligatoridae</taxon>
        <taxon>Alligatorinae</taxon>
        <taxon>Alligator</taxon>
    </lineage>
</organism>
<evidence type="ECO:0000256" key="7">
    <source>
        <dbReference type="ARBA" id="ARBA00022638"/>
    </source>
</evidence>
<dbReference type="Proteomes" id="UP000189705">
    <property type="component" value="Unplaced"/>
</dbReference>
<dbReference type="InParanoid" id="A0A1U7S7N8"/>
<dbReference type="GO" id="GO:0003796">
    <property type="term" value="F:lysozyme activity"/>
    <property type="evidence" value="ECO:0007669"/>
    <property type="project" value="UniProtKB-EC"/>
</dbReference>